<comment type="caution">
    <text evidence="7">The sequence shown here is derived from an EMBL/GenBank/DDBJ whole genome shotgun (WGS) entry which is preliminary data.</text>
</comment>
<proteinExistence type="predicted"/>
<dbReference type="AlphaFoldDB" id="A0A917E8R2"/>
<dbReference type="RefSeq" id="WP_188406181.1">
    <property type="nucleotide sequence ID" value="NZ_BMGL01000008.1"/>
</dbReference>
<evidence type="ECO:0000256" key="5">
    <source>
        <dbReference type="ARBA" id="ARBA00023136"/>
    </source>
</evidence>
<accession>A0A917E8R2</accession>
<dbReference type="GO" id="GO:0015171">
    <property type="term" value="F:amino acid transmembrane transporter activity"/>
    <property type="evidence" value="ECO:0007669"/>
    <property type="project" value="TreeGrafter"/>
</dbReference>
<dbReference type="GO" id="GO:0005886">
    <property type="term" value="C:plasma membrane"/>
    <property type="evidence" value="ECO:0007669"/>
    <property type="project" value="UniProtKB-SubCell"/>
</dbReference>
<keyword evidence="2" id="KW-1003">Cell membrane</keyword>
<organism evidence="7 8">
    <name type="scientific">Psychroflexus salis</name>
    <dbReference type="NCBI Taxonomy" id="1526574"/>
    <lineage>
        <taxon>Bacteria</taxon>
        <taxon>Pseudomonadati</taxon>
        <taxon>Bacteroidota</taxon>
        <taxon>Flavobacteriia</taxon>
        <taxon>Flavobacteriales</taxon>
        <taxon>Flavobacteriaceae</taxon>
        <taxon>Psychroflexus</taxon>
    </lineage>
</organism>
<feature type="transmembrane region" description="Helical" evidence="6">
    <location>
        <begin position="187"/>
        <end position="206"/>
    </location>
</feature>
<dbReference type="InterPro" id="IPR001123">
    <property type="entry name" value="LeuE-type"/>
</dbReference>
<sequence>METTKLFFFTFFAAAAGVIPPGLINMSVVKTSLSLGKRNGLIMAIGASVIVFFQALVAILMARYISTHPSVRVILLRLGLVILILLSIYFFIKSRLKQGKINEAKFKSNKSFFKGLGLSLINIFPIPFFVVISTLFNTNSTNEYDTWSIFFFSLAAALGTFATLYLYIYSFIRIGVDRQKFAKKSNLFMAILMLILIAVTSIRIYYE</sequence>
<keyword evidence="8" id="KW-1185">Reference proteome</keyword>
<feature type="transmembrane region" description="Helical" evidence="6">
    <location>
        <begin position="147"/>
        <end position="167"/>
    </location>
</feature>
<feature type="transmembrane region" description="Helical" evidence="6">
    <location>
        <begin position="74"/>
        <end position="92"/>
    </location>
</feature>
<dbReference type="PANTHER" id="PTHR30086:SF20">
    <property type="entry name" value="ARGININE EXPORTER PROTEIN ARGO-RELATED"/>
    <property type="match status" value="1"/>
</dbReference>
<evidence type="ECO:0000256" key="1">
    <source>
        <dbReference type="ARBA" id="ARBA00004651"/>
    </source>
</evidence>
<evidence type="ECO:0000256" key="4">
    <source>
        <dbReference type="ARBA" id="ARBA00022989"/>
    </source>
</evidence>
<keyword evidence="3 6" id="KW-0812">Transmembrane</keyword>
<protein>
    <submittedName>
        <fullName evidence="7">Lysine transporter LysE</fullName>
    </submittedName>
</protein>
<feature type="transmembrane region" description="Helical" evidence="6">
    <location>
        <begin position="112"/>
        <end position="135"/>
    </location>
</feature>
<evidence type="ECO:0000313" key="8">
    <source>
        <dbReference type="Proteomes" id="UP000599688"/>
    </source>
</evidence>
<evidence type="ECO:0000256" key="6">
    <source>
        <dbReference type="SAM" id="Phobius"/>
    </source>
</evidence>
<reference evidence="7 8" key="1">
    <citation type="journal article" date="2014" name="Int. J. Syst. Evol. Microbiol.">
        <title>Complete genome sequence of Corynebacterium casei LMG S-19264T (=DSM 44701T), isolated from a smear-ripened cheese.</title>
        <authorList>
            <consortium name="US DOE Joint Genome Institute (JGI-PGF)"/>
            <person name="Walter F."/>
            <person name="Albersmeier A."/>
            <person name="Kalinowski J."/>
            <person name="Ruckert C."/>
        </authorList>
    </citation>
    <scope>NUCLEOTIDE SEQUENCE [LARGE SCALE GENOMIC DNA]</scope>
    <source>
        <strain evidence="7 8">CGMCC 1.12925</strain>
    </source>
</reference>
<dbReference type="Pfam" id="PF01810">
    <property type="entry name" value="LysE"/>
    <property type="match status" value="1"/>
</dbReference>
<feature type="transmembrane region" description="Helical" evidence="6">
    <location>
        <begin position="6"/>
        <end position="29"/>
    </location>
</feature>
<feature type="transmembrane region" description="Helical" evidence="6">
    <location>
        <begin position="41"/>
        <end position="62"/>
    </location>
</feature>
<evidence type="ECO:0000256" key="3">
    <source>
        <dbReference type="ARBA" id="ARBA00022692"/>
    </source>
</evidence>
<dbReference type="Proteomes" id="UP000599688">
    <property type="component" value="Unassembled WGS sequence"/>
</dbReference>
<name>A0A917E8R2_9FLAO</name>
<evidence type="ECO:0000256" key="2">
    <source>
        <dbReference type="ARBA" id="ARBA00022475"/>
    </source>
</evidence>
<gene>
    <name evidence="7" type="ORF">GCM10010831_14660</name>
</gene>
<dbReference type="PANTHER" id="PTHR30086">
    <property type="entry name" value="ARGININE EXPORTER PROTEIN ARGO"/>
    <property type="match status" value="1"/>
</dbReference>
<keyword evidence="5 6" id="KW-0472">Membrane</keyword>
<comment type="subcellular location">
    <subcellularLocation>
        <location evidence="1">Cell membrane</location>
        <topology evidence="1">Multi-pass membrane protein</topology>
    </subcellularLocation>
</comment>
<keyword evidence="4 6" id="KW-1133">Transmembrane helix</keyword>
<dbReference type="EMBL" id="BMGL01000008">
    <property type="protein sequence ID" value="GGE14366.1"/>
    <property type="molecule type" value="Genomic_DNA"/>
</dbReference>
<evidence type="ECO:0000313" key="7">
    <source>
        <dbReference type="EMBL" id="GGE14366.1"/>
    </source>
</evidence>